<evidence type="ECO:0000313" key="2">
    <source>
        <dbReference type="Proteomes" id="UP000321085"/>
    </source>
</evidence>
<dbReference type="AlphaFoldDB" id="A0A512C3D6"/>
<sequence length="78" mass="8565">MPYTLHKLAPGSYDLKLDSDLIGGVVKNGPRAATWTAELLDDVLSRAMPAPFTKTEHKFPTLDAVLIWLGGAEIREED</sequence>
<dbReference type="RefSeq" id="WP_114189020.1">
    <property type="nucleotide sequence ID" value="NZ_BJYU01000233.1"/>
</dbReference>
<organism evidence="1 2">
    <name type="scientific">Microvirga aerophila</name>
    <dbReference type="NCBI Taxonomy" id="670291"/>
    <lineage>
        <taxon>Bacteria</taxon>
        <taxon>Pseudomonadati</taxon>
        <taxon>Pseudomonadota</taxon>
        <taxon>Alphaproteobacteria</taxon>
        <taxon>Hyphomicrobiales</taxon>
        <taxon>Methylobacteriaceae</taxon>
        <taxon>Microvirga</taxon>
    </lineage>
</organism>
<proteinExistence type="predicted"/>
<protein>
    <submittedName>
        <fullName evidence="1">Uncharacterized protein</fullName>
    </submittedName>
</protein>
<keyword evidence="2" id="KW-1185">Reference proteome</keyword>
<dbReference type="EMBL" id="BJYU01000233">
    <property type="protein sequence ID" value="GEO18725.1"/>
    <property type="molecule type" value="Genomic_DNA"/>
</dbReference>
<name>A0A512C3D6_9HYPH</name>
<accession>A0A512C3D6</accession>
<dbReference type="OrthoDB" id="8020123at2"/>
<comment type="caution">
    <text evidence="1">The sequence shown here is derived from an EMBL/GenBank/DDBJ whole genome shotgun (WGS) entry which is preliminary data.</text>
</comment>
<gene>
    <name evidence="1" type="ORF">MAE02_64210</name>
</gene>
<reference evidence="1 2" key="1">
    <citation type="submission" date="2019-07" db="EMBL/GenBank/DDBJ databases">
        <title>Whole genome shotgun sequence of Microvirga aerophila NBRC 106136.</title>
        <authorList>
            <person name="Hosoyama A."/>
            <person name="Uohara A."/>
            <person name="Ohji S."/>
            <person name="Ichikawa N."/>
        </authorList>
    </citation>
    <scope>NUCLEOTIDE SEQUENCE [LARGE SCALE GENOMIC DNA]</scope>
    <source>
        <strain evidence="1 2">NBRC 106136</strain>
    </source>
</reference>
<dbReference type="Proteomes" id="UP000321085">
    <property type="component" value="Unassembled WGS sequence"/>
</dbReference>
<evidence type="ECO:0000313" key="1">
    <source>
        <dbReference type="EMBL" id="GEO18725.1"/>
    </source>
</evidence>